<evidence type="ECO:0000313" key="3">
    <source>
        <dbReference type="EMBL" id="PXW54669.1"/>
    </source>
</evidence>
<keyword evidence="4" id="KW-1185">Reference proteome</keyword>
<proteinExistence type="predicted"/>
<name>A0A2V3TY08_9HYPH</name>
<keyword evidence="2" id="KW-1133">Transmembrane helix</keyword>
<gene>
    <name evidence="3" type="ORF">C7450_111201</name>
</gene>
<reference evidence="3 4" key="1">
    <citation type="submission" date="2018-05" db="EMBL/GenBank/DDBJ databases">
        <title>Genomic Encyclopedia of Type Strains, Phase IV (KMG-IV): sequencing the most valuable type-strain genomes for metagenomic binning, comparative biology and taxonomic classification.</title>
        <authorList>
            <person name="Goeker M."/>
        </authorList>
    </citation>
    <scope>NUCLEOTIDE SEQUENCE [LARGE SCALE GENOMIC DNA]</scope>
    <source>
        <strain evidence="3 4">DSM 6462</strain>
    </source>
</reference>
<evidence type="ECO:0000313" key="4">
    <source>
        <dbReference type="Proteomes" id="UP000248021"/>
    </source>
</evidence>
<keyword evidence="2" id="KW-0812">Transmembrane</keyword>
<protein>
    <submittedName>
        <fullName evidence="3">Uncharacterized protein</fullName>
    </submittedName>
</protein>
<dbReference type="EMBL" id="QJJK01000011">
    <property type="protein sequence ID" value="PXW54669.1"/>
    <property type="molecule type" value="Genomic_DNA"/>
</dbReference>
<dbReference type="AlphaFoldDB" id="A0A2V3TY08"/>
<comment type="caution">
    <text evidence="3">The sequence shown here is derived from an EMBL/GenBank/DDBJ whole genome shotgun (WGS) entry which is preliminary data.</text>
</comment>
<dbReference type="RefSeq" id="WP_146227501.1">
    <property type="nucleotide sequence ID" value="NZ_CAKNFM010000006.1"/>
</dbReference>
<sequence length="69" mass="7357">MADQNDVLSHDIQPAPTHPEEMTGVFNLHVGNWMSLQASGRMTPAGMVAIGLTLAAFAATILALARLRK</sequence>
<feature type="transmembrane region" description="Helical" evidence="2">
    <location>
        <begin position="45"/>
        <end position="65"/>
    </location>
</feature>
<keyword evidence="2" id="KW-0472">Membrane</keyword>
<dbReference type="OrthoDB" id="8092782at2"/>
<dbReference type="Proteomes" id="UP000248021">
    <property type="component" value="Unassembled WGS sequence"/>
</dbReference>
<evidence type="ECO:0000256" key="2">
    <source>
        <dbReference type="SAM" id="Phobius"/>
    </source>
</evidence>
<feature type="region of interest" description="Disordered" evidence="1">
    <location>
        <begin position="1"/>
        <end position="20"/>
    </location>
</feature>
<accession>A0A2V3TY08</accession>
<organism evidence="3 4">
    <name type="scientific">Chelatococcus asaccharovorans</name>
    <dbReference type="NCBI Taxonomy" id="28210"/>
    <lineage>
        <taxon>Bacteria</taxon>
        <taxon>Pseudomonadati</taxon>
        <taxon>Pseudomonadota</taxon>
        <taxon>Alphaproteobacteria</taxon>
        <taxon>Hyphomicrobiales</taxon>
        <taxon>Chelatococcaceae</taxon>
        <taxon>Chelatococcus</taxon>
    </lineage>
</organism>
<evidence type="ECO:0000256" key="1">
    <source>
        <dbReference type="SAM" id="MobiDB-lite"/>
    </source>
</evidence>